<dbReference type="PANTHER" id="PTHR46028:SF2">
    <property type="entry name" value="KYNURENINE 3-MONOOXYGENASE"/>
    <property type="match status" value="1"/>
</dbReference>
<dbReference type="EC" id="1.14.13.9" evidence="10"/>
<comment type="caution">
    <text evidence="13">The sequence shown here is derived from an EMBL/GenBank/DDBJ whole genome shotgun (WGS) entry which is preliminary data.</text>
</comment>
<dbReference type="GO" id="GO:0004502">
    <property type="term" value="F:kynurenine 3-monooxygenase activity"/>
    <property type="evidence" value="ECO:0007669"/>
    <property type="project" value="UniProtKB-UniRule"/>
</dbReference>
<evidence type="ECO:0000259" key="12">
    <source>
        <dbReference type="Pfam" id="PF01494"/>
    </source>
</evidence>
<keyword evidence="3 10" id="KW-0662">Pyridine nucleotide biosynthesis</keyword>
<evidence type="ECO:0000256" key="10">
    <source>
        <dbReference type="HAMAP-Rule" id="MF_03018"/>
    </source>
</evidence>
<dbReference type="PANTHER" id="PTHR46028">
    <property type="entry name" value="KYNURENINE 3-MONOOXYGENASE"/>
    <property type="match status" value="1"/>
</dbReference>
<dbReference type="PRINTS" id="PR00420">
    <property type="entry name" value="RNGMNOXGNASE"/>
</dbReference>
<dbReference type="SUPFAM" id="SSF51905">
    <property type="entry name" value="FAD/NAD(P)-binding domain"/>
    <property type="match status" value="1"/>
</dbReference>
<evidence type="ECO:0000256" key="2">
    <source>
        <dbReference type="ARBA" id="ARBA00022630"/>
    </source>
</evidence>
<dbReference type="GO" id="GO:0070189">
    <property type="term" value="P:kynurenine metabolic process"/>
    <property type="evidence" value="ECO:0007669"/>
    <property type="project" value="TreeGrafter"/>
</dbReference>
<keyword evidence="11" id="KW-0812">Transmembrane</keyword>
<dbReference type="GO" id="GO:0019805">
    <property type="term" value="P:quinolinate biosynthetic process"/>
    <property type="evidence" value="ECO:0007669"/>
    <property type="project" value="UniProtKB-UniRule"/>
</dbReference>
<dbReference type="GO" id="GO:0005741">
    <property type="term" value="C:mitochondrial outer membrane"/>
    <property type="evidence" value="ECO:0007669"/>
    <property type="project" value="UniProtKB-SubCell"/>
</dbReference>
<comment type="pathway">
    <text evidence="10">Cofactor biosynthesis; NAD(+) biosynthesis; quinolinate from L-kynurenine: step 1/3.</text>
</comment>
<dbReference type="GO" id="GO:0006569">
    <property type="term" value="P:L-tryptophan catabolic process"/>
    <property type="evidence" value="ECO:0007669"/>
    <property type="project" value="UniProtKB-UniRule"/>
</dbReference>
<comment type="subcellular location">
    <subcellularLocation>
        <location evidence="10">Mitochondrion outer membrane</location>
    </subcellularLocation>
</comment>
<evidence type="ECO:0000256" key="11">
    <source>
        <dbReference type="SAM" id="Phobius"/>
    </source>
</evidence>
<keyword evidence="2 10" id="KW-0285">Flavoprotein</keyword>
<name>A0A8H7F6Q9_AGABI</name>
<dbReference type="InterPro" id="IPR027545">
    <property type="entry name" value="Kynurenine_monooxygenase"/>
</dbReference>
<feature type="domain" description="FAD-binding" evidence="12">
    <location>
        <begin position="11"/>
        <end position="343"/>
    </location>
</feature>
<dbReference type="OMA" id="REFMFIA"/>
<evidence type="ECO:0000256" key="9">
    <source>
        <dbReference type="ARBA" id="ARBA00047818"/>
    </source>
</evidence>
<reference evidence="13 14" key="1">
    <citation type="journal article" name="Sci. Rep.">
        <title>Telomere-to-telomere assembled and centromere annotated genomes of the two main subspecies of the button mushroom Agaricus bisporus reveal especially polymorphic chromosome ends.</title>
        <authorList>
            <person name="Sonnenberg A.S.M."/>
            <person name="Sedaghat-Telgerd N."/>
            <person name="Lavrijssen B."/>
            <person name="Ohm R.A."/>
            <person name="Hendrickx P.M."/>
            <person name="Scholtmeijer K."/>
            <person name="Baars J.J.P."/>
            <person name="van Peer A."/>
        </authorList>
    </citation>
    <scope>NUCLEOTIDE SEQUENCE [LARGE SCALE GENOMIC DNA]</scope>
    <source>
        <strain evidence="13 14">H119_p4</strain>
    </source>
</reference>
<evidence type="ECO:0000313" key="13">
    <source>
        <dbReference type="EMBL" id="KAF7778799.1"/>
    </source>
</evidence>
<comment type="function">
    <text evidence="10">Catalyzes the hydroxylation of L-kynurenine (L-Kyn) to form 3-hydroxy-L-kynurenine (L-3OHKyn). Required for synthesis of quinolinic acid.</text>
</comment>
<dbReference type="HAMAP" id="MF_01971">
    <property type="entry name" value="Kynurenine_monooxygenase"/>
    <property type="match status" value="1"/>
</dbReference>
<dbReference type="InterPro" id="IPR036188">
    <property type="entry name" value="FAD/NAD-bd_sf"/>
</dbReference>
<gene>
    <name evidence="10" type="primary">BNA4</name>
    <name evidence="13" type="ORF">Agabi119p4_3144</name>
</gene>
<proteinExistence type="inferred from homology"/>
<protein>
    <recommendedName>
        <fullName evidence="10">Kynurenine 3-monooxygenase</fullName>
        <ecNumber evidence="10">1.14.13.9</ecNumber>
    </recommendedName>
    <alternativeName>
        <fullName evidence="10">Biosynthesis of nicotinic acid protein 4</fullName>
    </alternativeName>
    <alternativeName>
        <fullName evidence="10">Kynurenine 3-hydroxylase</fullName>
    </alternativeName>
</protein>
<evidence type="ECO:0000256" key="3">
    <source>
        <dbReference type="ARBA" id="ARBA00022642"/>
    </source>
</evidence>
<dbReference type="Proteomes" id="UP000629468">
    <property type="component" value="Unassembled WGS sequence"/>
</dbReference>
<accession>A0A8H7F6Q9</accession>
<evidence type="ECO:0000256" key="5">
    <source>
        <dbReference type="ARBA" id="ARBA00022857"/>
    </source>
</evidence>
<evidence type="ECO:0000256" key="7">
    <source>
        <dbReference type="ARBA" id="ARBA00023033"/>
    </source>
</evidence>
<sequence length="502" mass="55914">MSGLPRRTRKAVVAGAGPVGCLAALALAKQGWDVEIYECRADLRHTSRTPLLQQRSINLAISHRGIAALEVVNPATAQRFLQDAIPMRGRMIHTLSGRLDSQPYDKDGQSINSIDRTLLNIGLLDEVAASNKIKILYNHKVIGADFDRKFITVKDTRSNISFDSYFDFCVGADGSYSTIRQHLMRVVRMDYSQEYIRDEYIELKMPAGRDADGQPVFSLDPNHLHIWPRQSFMLIALPNRDKSFTCTLFAPVSVLDCIRTPEAALSWFRQYFPDAISAIGEKTLVEDFLRNPRSPLICTKAKPYHYKDRAILLGDAAHSMVPFYGQGLNCGLEDVRVLSVLFAREGVASTTFDGVVPSIDAVDEQLASTLRYYSENRHQDLVAICELAMDNYVVMRHSVTTLAYLSRKALDNILYAISAPRAVSLPSLVPALAHVPFSTLEPKGWLPLYNMVTFRPDISYATAQRKAARQAFVVTSLNYALISLLGVAGMSLVYSILSEARS</sequence>
<evidence type="ECO:0000256" key="1">
    <source>
        <dbReference type="ARBA" id="ARBA00001974"/>
    </source>
</evidence>
<keyword evidence="10" id="KW-1000">Mitochondrion outer membrane</keyword>
<keyword evidence="4 10" id="KW-0274">FAD</keyword>
<comment type="cofactor">
    <cofactor evidence="1 10">
        <name>FAD</name>
        <dbReference type="ChEBI" id="CHEBI:57692"/>
    </cofactor>
</comment>
<dbReference type="InterPro" id="IPR002938">
    <property type="entry name" value="FAD-bd"/>
</dbReference>
<dbReference type="FunFam" id="3.50.50.60:FF:000129">
    <property type="entry name" value="Kynurenine 3-monooxygenase"/>
    <property type="match status" value="1"/>
</dbReference>
<keyword evidence="8 10" id="KW-0496">Mitochondrion</keyword>
<comment type="catalytic activity">
    <reaction evidence="9 10">
        <text>L-kynurenine + NADPH + O2 + H(+) = 3-hydroxy-L-kynurenine + NADP(+) + H2O</text>
        <dbReference type="Rhea" id="RHEA:20545"/>
        <dbReference type="ChEBI" id="CHEBI:15377"/>
        <dbReference type="ChEBI" id="CHEBI:15378"/>
        <dbReference type="ChEBI" id="CHEBI:15379"/>
        <dbReference type="ChEBI" id="CHEBI:57783"/>
        <dbReference type="ChEBI" id="CHEBI:57959"/>
        <dbReference type="ChEBI" id="CHEBI:58125"/>
        <dbReference type="ChEBI" id="CHEBI:58349"/>
        <dbReference type="EC" id="1.14.13.9"/>
    </reaction>
</comment>
<dbReference type="UniPathway" id="UPA00253">
    <property type="reaction ID" value="UER00328"/>
</dbReference>
<keyword evidence="7 10" id="KW-0503">Monooxygenase</keyword>
<keyword evidence="5 10" id="KW-0521">NADP</keyword>
<dbReference type="Gene3D" id="3.50.50.60">
    <property type="entry name" value="FAD/NAD(P)-binding domain"/>
    <property type="match status" value="1"/>
</dbReference>
<organism evidence="13 14">
    <name type="scientific">Agaricus bisporus var. burnettii</name>
    <dbReference type="NCBI Taxonomy" id="192524"/>
    <lineage>
        <taxon>Eukaryota</taxon>
        <taxon>Fungi</taxon>
        <taxon>Dikarya</taxon>
        <taxon>Basidiomycota</taxon>
        <taxon>Agaricomycotina</taxon>
        <taxon>Agaricomycetes</taxon>
        <taxon>Agaricomycetidae</taxon>
        <taxon>Agaricales</taxon>
        <taxon>Agaricineae</taxon>
        <taxon>Agaricaceae</taxon>
        <taxon>Agaricus</taxon>
    </lineage>
</organism>
<evidence type="ECO:0000256" key="4">
    <source>
        <dbReference type="ARBA" id="ARBA00022827"/>
    </source>
</evidence>
<comment type="similarity">
    <text evidence="10">Belongs to the aromatic-ring hydroxylase family. KMO subfamily.</text>
</comment>
<keyword evidence="10 11" id="KW-0472">Membrane</keyword>
<dbReference type="GO" id="GO:0043420">
    <property type="term" value="P:anthranilate metabolic process"/>
    <property type="evidence" value="ECO:0007669"/>
    <property type="project" value="UniProtKB-UniRule"/>
</dbReference>
<evidence type="ECO:0000256" key="8">
    <source>
        <dbReference type="ARBA" id="ARBA00023128"/>
    </source>
</evidence>
<feature type="transmembrane region" description="Helical" evidence="11">
    <location>
        <begin position="477"/>
        <end position="497"/>
    </location>
</feature>
<dbReference type="GO" id="GO:0071949">
    <property type="term" value="F:FAD binding"/>
    <property type="evidence" value="ECO:0007669"/>
    <property type="project" value="InterPro"/>
</dbReference>
<dbReference type="AlphaFoldDB" id="A0A8H7F6Q9"/>
<dbReference type="EMBL" id="JABXXO010000004">
    <property type="protein sequence ID" value="KAF7778799.1"/>
    <property type="molecule type" value="Genomic_DNA"/>
</dbReference>
<evidence type="ECO:0000313" key="14">
    <source>
        <dbReference type="Proteomes" id="UP000629468"/>
    </source>
</evidence>
<dbReference type="Pfam" id="PF01494">
    <property type="entry name" value="FAD_binding_3"/>
    <property type="match status" value="1"/>
</dbReference>
<evidence type="ECO:0000256" key="6">
    <source>
        <dbReference type="ARBA" id="ARBA00023002"/>
    </source>
</evidence>
<dbReference type="GO" id="GO:0034354">
    <property type="term" value="P:'de novo' NAD+ biosynthetic process from L-tryptophan"/>
    <property type="evidence" value="ECO:0007669"/>
    <property type="project" value="UniProtKB-UniRule"/>
</dbReference>
<keyword evidence="6 10" id="KW-0560">Oxidoreductase</keyword>
<keyword evidence="11" id="KW-1133">Transmembrane helix</keyword>